<comment type="caution">
    <text evidence="4">The sequence shown here is derived from an EMBL/GenBank/DDBJ whole genome shotgun (WGS) entry which is preliminary data.</text>
</comment>
<dbReference type="Pfam" id="PF03432">
    <property type="entry name" value="Relaxase"/>
    <property type="match status" value="1"/>
</dbReference>
<evidence type="ECO:0000313" key="4">
    <source>
        <dbReference type="EMBL" id="MDN0024455.1"/>
    </source>
</evidence>
<evidence type="ECO:0000259" key="2">
    <source>
        <dbReference type="Pfam" id="PF03432"/>
    </source>
</evidence>
<gene>
    <name evidence="3" type="ORF">QVN81_03810</name>
    <name evidence="4" type="ORF">QVN84_02790</name>
</gene>
<feature type="region of interest" description="Disordered" evidence="1">
    <location>
        <begin position="264"/>
        <end position="300"/>
    </location>
</feature>
<dbReference type="Proteomes" id="UP001167831">
    <property type="component" value="Unassembled WGS sequence"/>
</dbReference>
<reference evidence="4" key="1">
    <citation type="submission" date="2023-06" db="EMBL/GenBank/DDBJ databases">
        <authorList>
            <person name="Zeman M."/>
            <person name="Kubasova T."/>
            <person name="Jahodarova E."/>
            <person name="Nykrynova M."/>
            <person name="Rychlik I."/>
        </authorList>
    </citation>
    <scope>NUCLEOTIDE SEQUENCE</scope>
    <source>
        <strain evidence="4">ET15</strain>
        <strain evidence="3">ET37</strain>
    </source>
</reference>
<reference evidence="4" key="2">
    <citation type="submission" date="2023-08" db="EMBL/GenBank/DDBJ databases">
        <title>Identification and characterization of horizontal gene transfer across gut microbiota members of farm animals based on homology search.</title>
        <authorList>
            <person name="Schwarzerova J."/>
            <person name="Nykrynova M."/>
            <person name="Jureckova K."/>
            <person name="Cejkova D."/>
            <person name="Rychlik I."/>
        </authorList>
    </citation>
    <scope>NUCLEOTIDE SEQUENCE</scope>
    <source>
        <strain evidence="4">ET15</strain>
        <strain evidence="3">ET37</strain>
    </source>
</reference>
<dbReference type="Proteomes" id="UP001168478">
    <property type="component" value="Unassembled WGS sequence"/>
</dbReference>
<dbReference type="EMBL" id="JAUEIE010000002">
    <property type="protein sequence ID" value="MDN0022152.1"/>
    <property type="molecule type" value="Genomic_DNA"/>
</dbReference>
<name>A0AAW7JRE0_9BACT</name>
<dbReference type="EMBL" id="JAUEIF010000002">
    <property type="protein sequence ID" value="MDN0024455.1"/>
    <property type="molecule type" value="Genomic_DNA"/>
</dbReference>
<dbReference type="RefSeq" id="WP_289824792.1">
    <property type="nucleotide sequence ID" value="NZ_JAUEIE010000002.1"/>
</dbReference>
<dbReference type="InterPro" id="IPR005094">
    <property type="entry name" value="Endonuclease_MobA/VirD2"/>
</dbReference>
<feature type="compositionally biased region" description="Basic and acidic residues" evidence="1">
    <location>
        <begin position="278"/>
        <end position="292"/>
    </location>
</feature>
<sequence>MIANIKTRVDFGGIVNYANDQKNKKKSATLLAHEGVCAVSNKAIADSFQIQASMRPKVKSPVKHVSLAFSPNNAARFSNDEKGNALMVEIARKWMERMGIRNTQYIIARHHDTRHPHCHLVFNRIDNDGNLISDSNERIRSTKVCRALTEEYGLYLAPKNSKARNKSRLRPHQLRKHNLHAAALDALTESHSWKDFLSALKVRSIDIRFNRSQASDNVRGISFSQDGFSLAGSTLDRDLSFNSLCSTLGSLTEELLLQPHQAIVSNAGGGGTNNSLGWRDEKDKNKQKDEPFYKPFKRRR</sequence>
<organism evidence="4 6">
    <name type="scientific">Leyella lascolaii</name>
    <dbReference type="NCBI Taxonomy" id="1776379"/>
    <lineage>
        <taxon>Bacteria</taxon>
        <taxon>Pseudomonadati</taxon>
        <taxon>Bacteroidota</taxon>
        <taxon>Bacteroidia</taxon>
        <taxon>Bacteroidales</taxon>
        <taxon>Prevotellaceae</taxon>
        <taxon>Leyella</taxon>
    </lineage>
</organism>
<evidence type="ECO:0000313" key="5">
    <source>
        <dbReference type="Proteomes" id="UP001167831"/>
    </source>
</evidence>
<keyword evidence="5" id="KW-1185">Reference proteome</keyword>
<dbReference type="AlphaFoldDB" id="A0AAW7JRE0"/>
<evidence type="ECO:0000313" key="3">
    <source>
        <dbReference type="EMBL" id="MDN0022152.1"/>
    </source>
</evidence>
<proteinExistence type="predicted"/>
<feature type="domain" description="MobA/VirD2-like nuclease" evidence="2">
    <location>
        <begin position="20"/>
        <end position="154"/>
    </location>
</feature>
<evidence type="ECO:0000313" key="6">
    <source>
        <dbReference type="Proteomes" id="UP001168478"/>
    </source>
</evidence>
<evidence type="ECO:0000256" key="1">
    <source>
        <dbReference type="SAM" id="MobiDB-lite"/>
    </source>
</evidence>
<accession>A0AAW7JRE0</accession>
<protein>
    <submittedName>
        <fullName evidence="4">Relaxase/mobilization nuclease domain-containing protein</fullName>
    </submittedName>
</protein>